<accession>A0A5B6Z0W6</accession>
<keyword evidence="1" id="KW-0472">Membrane</keyword>
<dbReference type="Pfam" id="PF12776">
    <property type="entry name" value="Myb_DNA-bind_3"/>
    <property type="match status" value="1"/>
</dbReference>
<keyword evidence="1" id="KW-0812">Transmembrane</keyword>
<dbReference type="InterPro" id="IPR024752">
    <property type="entry name" value="Myb/SANT-like_dom"/>
</dbReference>
<dbReference type="PANTHER" id="PTHR48464:SF1">
    <property type="entry name" value="MYB_SANT-LIKE DOMAIN-CONTAINING PROTEIN"/>
    <property type="match status" value="1"/>
</dbReference>
<feature type="transmembrane region" description="Helical" evidence="1">
    <location>
        <begin position="121"/>
        <end position="144"/>
    </location>
</feature>
<name>A0A5B6Z0W6_DAVIN</name>
<organism evidence="3">
    <name type="scientific">Davidia involucrata</name>
    <name type="common">Dove tree</name>
    <dbReference type="NCBI Taxonomy" id="16924"/>
    <lineage>
        <taxon>Eukaryota</taxon>
        <taxon>Viridiplantae</taxon>
        <taxon>Streptophyta</taxon>
        <taxon>Embryophyta</taxon>
        <taxon>Tracheophyta</taxon>
        <taxon>Spermatophyta</taxon>
        <taxon>Magnoliopsida</taxon>
        <taxon>eudicotyledons</taxon>
        <taxon>Gunneridae</taxon>
        <taxon>Pentapetalae</taxon>
        <taxon>asterids</taxon>
        <taxon>Cornales</taxon>
        <taxon>Nyssaceae</taxon>
        <taxon>Davidia</taxon>
    </lineage>
</organism>
<sequence length="145" mass="17004">MEHSGNSSLLGNSFGVTRRLWSKEEEEALLEGFHEICAHGWKLDNGNFRVGYISILENHMTETFPGTNLRGYPHIEFKIKNWKKSYNSISSCLATSGFTWNDIHKYVEIENDDIWTNYVQVCNFICMIIMSMVQLSYLFMFFYFV</sequence>
<proteinExistence type="predicted"/>
<feature type="domain" description="Myb/SANT-like" evidence="2">
    <location>
        <begin position="21"/>
        <end position="118"/>
    </location>
</feature>
<evidence type="ECO:0000256" key="1">
    <source>
        <dbReference type="SAM" id="Phobius"/>
    </source>
</evidence>
<dbReference type="AlphaFoldDB" id="A0A5B6Z0W6"/>
<dbReference type="PANTHER" id="PTHR48464">
    <property type="match status" value="1"/>
</dbReference>
<gene>
    <name evidence="3" type="ORF">Din_006577</name>
</gene>
<evidence type="ECO:0000313" key="3">
    <source>
        <dbReference type="EMBL" id="MPA37136.1"/>
    </source>
</evidence>
<dbReference type="EMBL" id="GHES01006577">
    <property type="protein sequence ID" value="MPA37136.1"/>
    <property type="molecule type" value="Transcribed_RNA"/>
</dbReference>
<protein>
    <recommendedName>
        <fullName evidence="2">Myb/SANT-like domain-containing protein</fullName>
    </recommendedName>
</protein>
<keyword evidence="1" id="KW-1133">Transmembrane helix</keyword>
<reference evidence="3" key="1">
    <citation type="submission" date="2019-08" db="EMBL/GenBank/DDBJ databases">
        <title>Reference gene set and small RNA set construction with multiple tissues from Davidia involucrata Baill.</title>
        <authorList>
            <person name="Yang H."/>
            <person name="Zhou C."/>
            <person name="Li G."/>
            <person name="Wang J."/>
            <person name="Gao P."/>
            <person name="Wang M."/>
            <person name="Wang R."/>
            <person name="Zhao Y."/>
        </authorList>
    </citation>
    <scope>NUCLEOTIDE SEQUENCE</scope>
    <source>
        <tissue evidence="3">Mixed with DoveR01_LX</tissue>
    </source>
</reference>
<evidence type="ECO:0000259" key="2">
    <source>
        <dbReference type="Pfam" id="PF12776"/>
    </source>
</evidence>